<protein>
    <submittedName>
        <fullName evidence="5">Molybdenum-pterin binding protein homolog</fullName>
    </submittedName>
</protein>
<gene>
    <name evidence="5" type="ORF">NIES37_39380</name>
</gene>
<organism evidence="5 6">
    <name type="scientific">Tolypothrix tenuis PCC 7101</name>
    <dbReference type="NCBI Taxonomy" id="231146"/>
    <lineage>
        <taxon>Bacteria</taxon>
        <taxon>Bacillati</taxon>
        <taxon>Cyanobacteriota</taxon>
        <taxon>Cyanophyceae</taxon>
        <taxon>Nostocales</taxon>
        <taxon>Tolypothrichaceae</taxon>
        <taxon>Tolypothrix</taxon>
    </lineage>
</organism>
<evidence type="ECO:0000259" key="4">
    <source>
        <dbReference type="PROSITE" id="PS51866"/>
    </source>
</evidence>
<evidence type="ECO:0000256" key="2">
    <source>
        <dbReference type="PROSITE-ProRule" id="PRU01213"/>
    </source>
</evidence>
<keyword evidence="1 2" id="KW-0500">Molybdenum</keyword>
<dbReference type="RefSeq" id="WP_096578478.1">
    <property type="nucleotide sequence ID" value="NZ_CAWNJS010000001.1"/>
</dbReference>
<dbReference type="Proteomes" id="UP000218785">
    <property type="component" value="Chromosome"/>
</dbReference>
<name>A0A1Z4N2L8_9CYAN</name>
<dbReference type="Gene3D" id="2.40.50.100">
    <property type="match status" value="1"/>
</dbReference>
<sequence length="159" mass="18102">MPRKEQGWITFQASDEERKLLDKLSKKLRRTKTEILREMLRGLEHSYTRSPKSKATQKPQQKEPNSQFIEITNSPKHLKINSHNILQGIITEVLRTEITSQITIKVIQEVELTSIITTASVDELDLSEGTEAYVVINSNNIVIAREESSVLNADSCNKV</sequence>
<dbReference type="EMBL" id="AP018248">
    <property type="protein sequence ID" value="BAY99955.1"/>
    <property type="molecule type" value="Genomic_DNA"/>
</dbReference>
<dbReference type="InterPro" id="IPR005116">
    <property type="entry name" value="Transp-assoc_OB_typ1"/>
</dbReference>
<proteinExistence type="predicted"/>
<dbReference type="AlphaFoldDB" id="A0A1Z4N2L8"/>
<evidence type="ECO:0000313" key="6">
    <source>
        <dbReference type="Proteomes" id="UP000218785"/>
    </source>
</evidence>
<feature type="domain" description="Mop" evidence="4">
    <location>
        <begin position="79"/>
        <end position="145"/>
    </location>
</feature>
<dbReference type="InterPro" id="IPR004606">
    <property type="entry name" value="Mop_domain"/>
</dbReference>
<accession>A0A1Z4N2L8</accession>
<keyword evidence="6" id="KW-1185">Reference proteome</keyword>
<dbReference type="KEGG" id="ttq:NIES37_39380"/>
<dbReference type="GO" id="GO:0015689">
    <property type="term" value="P:molybdate ion transport"/>
    <property type="evidence" value="ECO:0007669"/>
    <property type="project" value="InterPro"/>
</dbReference>
<dbReference type="PROSITE" id="PS51866">
    <property type="entry name" value="MOP"/>
    <property type="match status" value="1"/>
</dbReference>
<evidence type="ECO:0000256" key="1">
    <source>
        <dbReference type="ARBA" id="ARBA00022505"/>
    </source>
</evidence>
<evidence type="ECO:0000313" key="5">
    <source>
        <dbReference type="EMBL" id="BAY99955.1"/>
    </source>
</evidence>
<dbReference type="InterPro" id="IPR008995">
    <property type="entry name" value="Mo/tungstate-bd_C_term_dom"/>
</dbReference>
<dbReference type="Pfam" id="PF03459">
    <property type="entry name" value="TOBE"/>
    <property type="match status" value="1"/>
</dbReference>
<dbReference type="SUPFAM" id="SSF50331">
    <property type="entry name" value="MOP-like"/>
    <property type="match status" value="1"/>
</dbReference>
<feature type="compositionally biased region" description="Polar residues" evidence="3">
    <location>
        <begin position="48"/>
        <end position="66"/>
    </location>
</feature>
<reference evidence="5 6" key="1">
    <citation type="submission" date="2017-06" db="EMBL/GenBank/DDBJ databases">
        <title>Genome sequencing of cyanobaciteial culture collection at National Institute for Environmental Studies (NIES).</title>
        <authorList>
            <person name="Hirose Y."/>
            <person name="Shimura Y."/>
            <person name="Fujisawa T."/>
            <person name="Nakamura Y."/>
            <person name="Kawachi M."/>
        </authorList>
    </citation>
    <scope>NUCLEOTIDE SEQUENCE [LARGE SCALE GENOMIC DNA]</scope>
    <source>
        <strain evidence="5 6">NIES-37</strain>
    </source>
</reference>
<evidence type="ECO:0000256" key="3">
    <source>
        <dbReference type="SAM" id="MobiDB-lite"/>
    </source>
</evidence>
<feature type="region of interest" description="Disordered" evidence="3">
    <location>
        <begin position="40"/>
        <end position="66"/>
    </location>
</feature>